<evidence type="ECO:0000313" key="2">
    <source>
        <dbReference type="Proteomes" id="UP000076131"/>
    </source>
</evidence>
<sequence length="475" mass="53481">MRETPACFGVVVNRSASERGSALLGLAAWIRRQGWLRRIYQHFPQSLRNRVSLVLAAPARKRVRFPRTPAWDWAPSKPVTRPTNLRSSSGLAFDGSAGVNIFAYFRGQFGLGESARLYTRALIDAGYPVALFDIGLQLPHGFDDGSLDDYLSSETPYDIHLLFVNPDYLEDSLHEIGRAKLARGYVIACWFWELEIIPPEWLPALDIVDEIMVSSSFVEAAFRRVTDKPILRIPLPLGDEPDSGLSRTDFGLRSNAFIFLVTFDFNSWLDRKNPFAAIEAFMRAFPLERDDVQLLVKSSNGYRHPEPFLRLLNAASNDSRIVVRDEVIGRHHIQAMQRCADAYVSLHRAEGFGLGLAESMRLGKPVVATAWSGNVDFMDERNSLLVDYELVPVETGQYSHSQGQRWAEANIEQAATCMRRLVDEPGLAERIGNQARKDIHEKLSARAIADCLIGRLRLIHGDRITIEPPTSFLDM</sequence>
<dbReference type="Proteomes" id="UP000076131">
    <property type="component" value="Unassembled WGS sequence"/>
</dbReference>
<dbReference type="Pfam" id="PF13692">
    <property type="entry name" value="Glyco_trans_1_4"/>
    <property type="match status" value="1"/>
</dbReference>
<dbReference type="Gene3D" id="3.40.50.2000">
    <property type="entry name" value="Glycogen Phosphorylase B"/>
    <property type="match status" value="1"/>
</dbReference>
<dbReference type="PANTHER" id="PTHR46656:SF3">
    <property type="entry name" value="PUTATIVE-RELATED"/>
    <property type="match status" value="1"/>
</dbReference>
<keyword evidence="1" id="KW-0808">Transferase</keyword>
<protein>
    <submittedName>
        <fullName evidence="1">Glycosyl transferase</fullName>
    </submittedName>
</protein>
<proteinExistence type="predicted"/>
<dbReference type="EMBL" id="LVJS01000008">
    <property type="protein sequence ID" value="KZC25195.1"/>
    <property type="molecule type" value="Genomic_DNA"/>
</dbReference>
<dbReference type="SUPFAM" id="SSF53756">
    <property type="entry name" value="UDP-Glycosyltransferase/glycogen phosphorylase"/>
    <property type="match status" value="1"/>
</dbReference>
<gene>
    <name evidence="1" type="ORF">RHOFW104T7_04885</name>
</gene>
<dbReference type="STRING" id="416169.RHOFW104T7_04885"/>
<keyword evidence="2" id="KW-1185">Reference proteome</keyword>
<dbReference type="GO" id="GO:0016740">
    <property type="term" value="F:transferase activity"/>
    <property type="evidence" value="ECO:0007669"/>
    <property type="project" value="UniProtKB-KW"/>
</dbReference>
<reference evidence="1 2" key="1">
    <citation type="journal article" date="2016" name="MBio">
        <title>Lateral Gene Transfer in a Heavy Metal-Contaminated-Groundwater Microbial Community.</title>
        <authorList>
            <person name="Hemme C.L."/>
            <person name="Green S.J."/>
            <person name="Rishishwar L."/>
            <person name="Prakash O."/>
            <person name="Pettenato A."/>
            <person name="Chakraborty R."/>
            <person name="Deutschbauer A.M."/>
            <person name="Van Nostrand J.D."/>
            <person name="Wu L."/>
            <person name="He Z."/>
            <person name="Jordan I.K."/>
            <person name="Hazen T.C."/>
            <person name="Arkin A.P."/>
            <person name="Kostka J.E."/>
            <person name="Zhou J."/>
        </authorList>
    </citation>
    <scope>NUCLEOTIDE SEQUENCE [LARGE SCALE GENOMIC DNA]</scope>
    <source>
        <strain evidence="1 2">FW104-T7</strain>
    </source>
</reference>
<dbReference type="CDD" id="cd03801">
    <property type="entry name" value="GT4_PimA-like"/>
    <property type="match status" value="1"/>
</dbReference>
<name>A0A154QLU2_9GAMM</name>
<organism evidence="1 2">
    <name type="scientific">Rhodanobacter thiooxydans</name>
    <dbReference type="NCBI Taxonomy" id="416169"/>
    <lineage>
        <taxon>Bacteria</taxon>
        <taxon>Pseudomonadati</taxon>
        <taxon>Pseudomonadota</taxon>
        <taxon>Gammaproteobacteria</taxon>
        <taxon>Lysobacterales</taxon>
        <taxon>Rhodanobacteraceae</taxon>
        <taxon>Rhodanobacter</taxon>
    </lineage>
</organism>
<comment type="caution">
    <text evidence="1">The sequence shown here is derived from an EMBL/GenBank/DDBJ whole genome shotgun (WGS) entry which is preliminary data.</text>
</comment>
<dbReference type="AlphaFoldDB" id="A0A154QLU2"/>
<accession>A0A154QLU2</accession>
<evidence type="ECO:0000313" key="1">
    <source>
        <dbReference type="EMBL" id="KZC25195.1"/>
    </source>
</evidence>
<dbReference type="PANTHER" id="PTHR46656">
    <property type="entry name" value="PUTATIVE-RELATED"/>
    <property type="match status" value="1"/>
</dbReference>